<feature type="compositionally biased region" description="Basic and acidic residues" evidence="1">
    <location>
        <begin position="15"/>
        <end position="33"/>
    </location>
</feature>
<dbReference type="Proteomes" id="UP001239169">
    <property type="component" value="Chromosome"/>
</dbReference>
<dbReference type="EMBL" id="CP124685">
    <property type="protein sequence ID" value="WGX76714.1"/>
    <property type="molecule type" value="Genomic_DNA"/>
</dbReference>
<evidence type="ECO:0000313" key="3">
    <source>
        <dbReference type="Proteomes" id="UP001239169"/>
    </source>
</evidence>
<protein>
    <submittedName>
        <fullName evidence="2">Uncharacterized protein</fullName>
    </submittedName>
</protein>
<sequence>MREVMGQYFGLIDEKKNKEEKSNKEAEAAKEQDGNAMNFASQLKK</sequence>
<keyword evidence="3" id="KW-1185">Reference proteome</keyword>
<name>A0ABY8R583_PARBF</name>
<reference evidence="2 3" key="1">
    <citation type="submission" date="2023-04" db="EMBL/GenBank/DDBJ databases">
        <title>Bacteria Genome Submission.</title>
        <authorList>
            <person name="Isaac P."/>
        </authorList>
    </citation>
    <scope>NUCLEOTIDE SEQUENCE [LARGE SCALE GENOMIC DNA]</scope>
    <source>
        <strain evidence="2 3">SampleS7P1</strain>
    </source>
</reference>
<accession>A0ABY8R583</accession>
<evidence type="ECO:0000256" key="1">
    <source>
        <dbReference type="SAM" id="MobiDB-lite"/>
    </source>
</evidence>
<feature type="region of interest" description="Disordered" evidence="1">
    <location>
        <begin position="15"/>
        <end position="45"/>
    </location>
</feature>
<gene>
    <name evidence="2" type="ORF">QJS64_06505</name>
</gene>
<proteinExistence type="predicted"/>
<evidence type="ECO:0000313" key="2">
    <source>
        <dbReference type="EMBL" id="WGX76714.1"/>
    </source>
</evidence>
<organism evidence="2 3">
    <name type="scientific">Paraclostridium bifermentans</name>
    <name type="common">Clostridium bifermentans</name>
    <dbReference type="NCBI Taxonomy" id="1490"/>
    <lineage>
        <taxon>Bacteria</taxon>
        <taxon>Bacillati</taxon>
        <taxon>Bacillota</taxon>
        <taxon>Clostridia</taxon>
        <taxon>Peptostreptococcales</taxon>
        <taxon>Peptostreptococcaceae</taxon>
        <taxon>Paraclostridium</taxon>
    </lineage>
</organism>